<dbReference type="InterPro" id="IPR032807">
    <property type="entry name" value="GNVR"/>
</dbReference>
<dbReference type="Gene3D" id="3.40.50.300">
    <property type="entry name" value="P-loop containing nucleotide triphosphate hydrolases"/>
    <property type="match status" value="1"/>
</dbReference>
<keyword evidence="6 14" id="KW-0418">Kinase</keyword>
<keyword evidence="11" id="KW-0472">Membrane</keyword>
<dbReference type="InterPro" id="IPR050445">
    <property type="entry name" value="Bact_polysacc_biosynth/exp"/>
</dbReference>
<sequence>MPNKTFQTNDAVEEQGSDFNYREILDAVILHWHWFAISIVGCLFIAFLYLRYKAPVYSTGAEVLIKEEDPYKSRMQGSALADFSQLGILTNSNGFDNEVEILSSKTLARRAVTNLKLYVRYAFDGTVRDEELYRTSPILADMSSVDLDTLSMPVFLEIKPLQEGGYHIEGEALEERFEADVKTLPVRVKTLSGWVSLRPNPDPTCVFDDRALRIYIYRPTIMAEAFLEATSIEPISKMTTIARITKNDTQRQRAEDYMNELIRVYNEDANEVKNEVALKTEAFVNKRIKIIDAELGTTESDLEMYKKKNQLVDLMSDAEAAYKGIENYQTQQIELQTQMLLVKSLKEYVENPTNYMEVIPANLGLTDQGLNSIIAEYNAKVVDRKRLLKTAPESSPVVVSATNAIASLYPGIRHSLSTVYDNLRVQKRNVDEQYDLFVGRLSNAPTQERVLSDIGRQQSVKAALYQILLQKREENAISLASTVDKAQVIDAPESTIRPISPKKKLVALIALVMGVAIPAGLIYVLNLLRYRIEGRNDIEKLTDLAVLSDIFVAGELKDGKRAIVVRENTNDIMEETFRSLRTNLGFVMKKSEKVLLCTSVISGEGKTFVSTNLAMSMALMGRKVLVVGLDIRKPRLAKLFGLVTGHHGLTTYLAGEDSSDEFLREQVFNSGMHANLDVLPAGLIPPNPGELITSERLDDAFARFREWYDMVIVDTPPVGLVSDTLLLGRLADATLIVCRCDYSLKRNFNIVNTIHQEGKLPKMNLVLNGVDLQQRKYGYYYGYGNYGRYGRYGSYGSYGGYGNYGGYGKETHTGKSKSRHGSSRYLREDHFDDKD</sequence>
<evidence type="ECO:0000256" key="11">
    <source>
        <dbReference type="SAM" id="Phobius"/>
    </source>
</evidence>
<dbReference type="EMBL" id="CACRUT010000028">
    <property type="protein sequence ID" value="VYU61686.1"/>
    <property type="molecule type" value="Genomic_DNA"/>
</dbReference>
<comment type="similarity">
    <text evidence="2">Belongs to the etk/wzc family.</text>
</comment>
<dbReference type="PANTHER" id="PTHR32309:SF13">
    <property type="entry name" value="FERRIC ENTEROBACTIN TRANSPORT PROTEIN FEPE"/>
    <property type="match status" value="1"/>
</dbReference>
<dbReference type="SUPFAM" id="SSF52540">
    <property type="entry name" value="P-loop containing nucleoside triphosphate hydrolases"/>
    <property type="match status" value="1"/>
</dbReference>
<feature type="transmembrane region" description="Helical" evidence="11">
    <location>
        <begin position="32"/>
        <end position="50"/>
    </location>
</feature>
<gene>
    <name evidence="14" type="ORF">PCLFYP37_03322</name>
</gene>
<evidence type="ECO:0000259" key="12">
    <source>
        <dbReference type="Pfam" id="PF13614"/>
    </source>
</evidence>
<evidence type="ECO:0000256" key="2">
    <source>
        <dbReference type="ARBA" id="ARBA00008883"/>
    </source>
</evidence>
<evidence type="ECO:0000256" key="7">
    <source>
        <dbReference type="ARBA" id="ARBA00022840"/>
    </source>
</evidence>
<keyword evidence="5" id="KW-0547">Nucleotide-binding</keyword>
<dbReference type="GO" id="GO:0004715">
    <property type="term" value="F:non-membrane spanning protein tyrosine kinase activity"/>
    <property type="evidence" value="ECO:0007669"/>
    <property type="project" value="UniProtKB-EC"/>
</dbReference>
<dbReference type="NCBIfam" id="TIGR01007">
    <property type="entry name" value="eps_fam"/>
    <property type="match status" value="1"/>
</dbReference>
<evidence type="ECO:0000256" key="10">
    <source>
        <dbReference type="SAM" id="MobiDB-lite"/>
    </source>
</evidence>
<feature type="region of interest" description="Disordered" evidence="10">
    <location>
        <begin position="811"/>
        <end position="835"/>
    </location>
</feature>
<keyword evidence="7" id="KW-0067">ATP-binding</keyword>
<evidence type="ECO:0000259" key="13">
    <source>
        <dbReference type="Pfam" id="PF13807"/>
    </source>
</evidence>
<evidence type="ECO:0000256" key="4">
    <source>
        <dbReference type="ARBA" id="ARBA00022679"/>
    </source>
</evidence>
<evidence type="ECO:0000256" key="3">
    <source>
        <dbReference type="ARBA" id="ARBA00011903"/>
    </source>
</evidence>
<evidence type="ECO:0000256" key="8">
    <source>
        <dbReference type="ARBA" id="ARBA00023137"/>
    </source>
</evidence>
<dbReference type="CDD" id="cd05387">
    <property type="entry name" value="BY-kinase"/>
    <property type="match status" value="1"/>
</dbReference>
<evidence type="ECO:0000256" key="9">
    <source>
        <dbReference type="ARBA" id="ARBA00051245"/>
    </source>
</evidence>
<keyword evidence="11" id="KW-1133">Transmembrane helix</keyword>
<feature type="compositionally biased region" description="Basic and acidic residues" evidence="10">
    <location>
        <begin position="825"/>
        <end position="835"/>
    </location>
</feature>
<evidence type="ECO:0000256" key="6">
    <source>
        <dbReference type="ARBA" id="ARBA00022777"/>
    </source>
</evidence>
<organism evidence="14">
    <name type="scientific">Paraprevotella clara</name>
    <dbReference type="NCBI Taxonomy" id="454154"/>
    <lineage>
        <taxon>Bacteria</taxon>
        <taxon>Pseudomonadati</taxon>
        <taxon>Bacteroidota</taxon>
        <taxon>Bacteroidia</taxon>
        <taxon>Bacteroidales</taxon>
        <taxon>Prevotellaceae</taxon>
        <taxon>Paraprevotella</taxon>
    </lineage>
</organism>
<feature type="transmembrane region" description="Helical" evidence="11">
    <location>
        <begin position="505"/>
        <end position="525"/>
    </location>
</feature>
<feature type="domain" description="Tyrosine-protein kinase G-rich" evidence="13">
    <location>
        <begin position="446"/>
        <end position="524"/>
    </location>
</feature>
<feature type="domain" description="AAA" evidence="12">
    <location>
        <begin position="603"/>
        <end position="756"/>
    </location>
</feature>
<evidence type="ECO:0000256" key="5">
    <source>
        <dbReference type="ARBA" id="ARBA00022741"/>
    </source>
</evidence>
<evidence type="ECO:0000256" key="1">
    <source>
        <dbReference type="ARBA" id="ARBA00007316"/>
    </source>
</evidence>
<proteinExistence type="inferred from homology"/>
<accession>A0A6N3GBL4</accession>
<dbReference type="FunFam" id="3.40.50.300:FF:000527">
    <property type="entry name" value="Tyrosine-protein kinase etk"/>
    <property type="match status" value="1"/>
</dbReference>
<dbReference type="GO" id="GO:0005886">
    <property type="term" value="C:plasma membrane"/>
    <property type="evidence" value="ECO:0007669"/>
    <property type="project" value="UniProtKB-ARBA"/>
</dbReference>
<dbReference type="Pfam" id="PF13807">
    <property type="entry name" value="GNVR"/>
    <property type="match status" value="1"/>
</dbReference>
<dbReference type="AlphaFoldDB" id="A0A6N3GBL4"/>
<evidence type="ECO:0000313" key="14">
    <source>
        <dbReference type="EMBL" id="VYU61686.1"/>
    </source>
</evidence>
<dbReference type="EC" id="2.7.10.2" evidence="3"/>
<dbReference type="Pfam" id="PF13614">
    <property type="entry name" value="AAA_31"/>
    <property type="match status" value="1"/>
</dbReference>
<keyword evidence="8" id="KW-0829">Tyrosine-protein kinase</keyword>
<dbReference type="GO" id="GO:0042802">
    <property type="term" value="F:identical protein binding"/>
    <property type="evidence" value="ECO:0007669"/>
    <property type="project" value="UniProtKB-ARBA"/>
</dbReference>
<protein>
    <recommendedName>
        <fullName evidence="3">non-specific protein-tyrosine kinase</fullName>
        <ecNumber evidence="3">2.7.10.2</ecNumber>
    </recommendedName>
</protein>
<dbReference type="InterPro" id="IPR027417">
    <property type="entry name" value="P-loop_NTPase"/>
</dbReference>
<keyword evidence="4 14" id="KW-0808">Transferase</keyword>
<name>A0A6N3GBL4_9BACT</name>
<dbReference type="GO" id="GO:0005524">
    <property type="term" value="F:ATP binding"/>
    <property type="evidence" value="ECO:0007669"/>
    <property type="project" value="UniProtKB-KW"/>
</dbReference>
<comment type="catalytic activity">
    <reaction evidence="9">
        <text>L-tyrosyl-[protein] + ATP = O-phospho-L-tyrosyl-[protein] + ADP + H(+)</text>
        <dbReference type="Rhea" id="RHEA:10596"/>
        <dbReference type="Rhea" id="RHEA-COMP:10136"/>
        <dbReference type="Rhea" id="RHEA-COMP:20101"/>
        <dbReference type="ChEBI" id="CHEBI:15378"/>
        <dbReference type="ChEBI" id="CHEBI:30616"/>
        <dbReference type="ChEBI" id="CHEBI:46858"/>
        <dbReference type="ChEBI" id="CHEBI:61978"/>
        <dbReference type="ChEBI" id="CHEBI:456216"/>
        <dbReference type="EC" id="2.7.10.2"/>
    </reaction>
</comment>
<comment type="similarity">
    <text evidence="1">Belongs to the CpsD/CapB family.</text>
</comment>
<keyword evidence="11" id="KW-0812">Transmembrane</keyword>
<dbReference type="RefSeq" id="WP_412443108.1">
    <property type="nucleotide sequence ID" value="NZ_CACRUT010000028.1"/>
</dbReference>
<reference evidence="14" key="1">
    <citation type="submission" date="2019-11" db="EMBL/GenBank/DDBJ databases">
        <authorList>
            <person name="Feng L."/>
        </authorList>
    </citation>
    <scope>NUCLEOTIDE SEQUENCE</scope>
    <source>
        <strain evidence="14">PclaraLFYP37</strain>
    </source>
</reference>
<dbReference type="PANTHER" id="PTHR32309">
    <property type="entry name" value="TYROSINE-PROTEIN KINASE"/>
    <property type="match status" value="1"/>
</dbReference>
<dbReference type="InterPro" id="IPR005702">
    <property type="entry name" value="Wzc-like_C"/>
</dbReference>
<dbReference type="InterPro" id="IPR025669">
    <property type="entry name" value="AAA_dom"/>
</dbReference>